<evidence type="ECO:0000313" key="1">
    <source>
        <dbReference type="EMBL" id="OWZ24592.1"/>
    </source>
</evidence>
<sequence length="187" mass="21111">MAYDPYKSLLANASRDHLKRGSNLNTHLVGNVFLPAIDARRKPSASTNSFQHLKVIEQCIMAENKREGRLANCATSKQRRILTKKFQIQRERERELIQTLMLGDCPDQQQDTNSFKTKVVAVKTPRHQLNPDVTGLSARVATPDRVFRKADVTGGIPGLNFQSAMDLLARKSAQNHKMQHRQNSHQG</sequence>
<dbReference type="EMBL" id="NBNE01000008">
    <property type="protein sequence ID" value="OWZ24592.1"/>
    <property type="molecule type" value="Genomic_DNA"/>
</dbReference>
<dbReference type="STRING" id="4795.A0A225X4J8"/>
<dbReference type="OrthoDB" id="161689at2759"/>
<gene>
    <name evidence="1" type="ORF">PHMEG_000346</name>
</gene>
<name>A0A225X4J8_9STRA</name>
<organism evidence="1 2">
    <name type="scientific">Phytophthora megakarya</name>
    <dbReference type="NCBI Taxonomy" id="4795"/>
    <lineage>
        <taxon>Eukaryota</taxon>
        <taxon>Sar</taxon>
        <taxon>Stramenopiles</taxon>
        <taxon>Oomycota</taxon>
        <taxon>Peronosporomycetes</taxon>
        <taxon>Peronosporales</taxon>
        <taxon>Peronosporaceae</taxon>
        <taxon>Phytophthora</taxon>
    </lineage>
</organism>
<comment type="caution">
    <text evidence="1">The sequence shown here is derived from an EMBL/GenBank/DDBJ whole genome shotgun (WGS) entry which is preliminary data.</text>
</comment>
<keyword evidence="2" id="KW-1185">Reference proteome</keyword>
<reference evidence="2" key="1">
    <citation type="submission" date="2017-03" db="EMBL/GenBank/DDBJ databases">
        <title>Phytopthora megakarya and P. palmivora, two closely related causual agents of cacao black pod achieved similar genome size and gene model numbers by different mechanisms.</title>
        <authorList>
            <person name="Ali S."/>
            <person name="Shao J."/>
            <person name="Larry D.J."/>
            <person name="Kronmiller B."/>
            <person name="Shen D."/>
            <person name="Strem M.D."/>
            <person name="Melnick R.L."/>
            <person name="Guiltinan M.J."/>
            <person name="Tyler B.M."/>
            <person name="Meinhardt L.W."/>
            <person name="Bailey B.A."/>
        </authorList>
    </citation>
    <scope>NUCLEOTIDE SEQUENCE [LARGE SCALE GENOMIC DNA]</scope>
    <source>
        <strain evidence="2">zdho120</strain>
    </source>
</reference>
<proteinExistence type="predicted"/>
<evidence type="ECO:0000313" key="2">
    <source>
        <dbReference type="Proteomes" id="UP000198211"/>
    </source>
</evidence>
<dbReference type="AlphaFoldDB" id="A0A225X4J8"/>
<dbReference type="Proteomes" id="UP000198211">
    <property type="component" value="Unassembled WGS sequence"/>
</dbReference>
<protein>
    <submittedName>
        <fullName evidence="1">Uncharacterized protein</fullName>
    </submittedName>
</protein>
<accession>A0A225X4J8</accession>